<evidence type="ECO:0000313" key="3">
    <source>
        <dbReference type="Proteomes" id="UP000054359"/>
    </source>
</evidence>
<dbReference type="Gene3D" id="3.80.10.10">
    <property type="entry name" value="Ribonuclease Inhibitor"/>
    <property type="match status" value="1"/>
</dbReference>
<dbReference type="Proteomes" id="UP000054359">
    <property type="component" value="Unassembled WGS sequence"/>
</dbReference>
<protein>
    <submittedName>
        <fullName evidence="2">Uncharacterized protein</fullName>
    </submittedName>
</protein>
<evidence type="ECO:0000313" key="2">
    <source>
        <dbReference type="EMBL" id="KFM76253.1"/>
    </source>
</evidence>
<reference evidence="2 3" key="1">
    <citation type="submission" date="2013-11" db="EMBL/GenBank/DDBJ databases">
        <title>Genome sequencing of Stegodyphus mimosarum.</title>
        <authorList>
            <person name="Bechsgaard J."/>
        </authorList>
    </citation>
    <scope>NUCLEOTIDE SEQUENCE [LARGE SCALE GENOMIC DNA]</scope>
</reference>
<dbReference type="EMBL" id="KK119631">
    <property type="protein sequence ID" value="KFM76253.1"/>
    <property type="molecule type" value="Genomic_DNA"/>
</dbReference>
<dbReference type="OrthoDB" id="6410785at2759"/>
<dbReference type="InterPro" id="IPR032675">
    <property type="entry name" value="LRR_dom_sf"/>
</dbReference>
<keyword evidence="1" id="KW-0732">Signal</keyword>
<organism evidence="2 3">
    <name type="scientific">Stegodyphus mimosarum</name>
    <name type="common">African social velvet spider</name>
    <dbReference type="NCBI Taxonomy" id="407821"/>
    <lineage>
        <taxon>Eukaryota</taxon>
        <taxon>Metazoa</taxon>
        <taxon>Ecdysozoa</taxon>
        <taxon>Arthropoda</taxon>
        <taxon>Chelicerata</taxon>
        <taxon>Arachnida</taxon>
        <taxon>Araneae</taxon>
        <taxon>Araneomorphae</taxon>
        <taxon>Entelegynae</taxon>
        <taxon>Eresoidea</taxon>
        <taxon>Eresidae</taxon>
        <taxon>Stegodyphus</taxon>
    </lineage>
</organism>
<feature type="chain" id="PRO_5001830465" evidence="1">
    <location>
        <begin position="23"/>
        <end position="228"/>
    </location>
</feature>
<evidence type="ECO:0000256" key="1">
    <source>
        <dbReference type="SAM" id="SignalP"/>
    </source>
</evidence>
<feature type="non-terminal residue" evidence="2">
    <location>
        <position position="228"/>
    </location>
</feature>
<name>A0A087UFW4_STEMI</name>
<keyword evidence="3" id="KW-1185">Reference proteome</keyword>
<dbReference type="AlphaFoldDB" id="A0A087UFW4"/>
<gene>
    <name evidence="2" type="ORF">X975_22772</name>
</gene>
<dbReference type="SUPFAM" id="SSF52058">
    <property type="entry name" value="L domain-like"/>
    <property type="match status" value="1"/>
</dbReference>
<proteinExistence type="predicted"/>
<sequence>MKGHFGILVCLILLVSDEVSEAGSPCPSWKTVYPCFCSNLADGGSLVICPGIKNTPELEQVTKPLKSLIVDRLLLLNTFNSNQEDDSTLNSLEQKTKIPIGDILPKKWLAELRVRELEIQNGNIDGCFLCDEALEGQRDFLTTLVVKNANLKGHLCSTCGLGSSVISVSTKELKRTPLLKYVDFSHNSIEFVDGYAFPVNLTELTKVILSYNHISRIYDNAFSNLLKL</sequence>
<feature type="signal peptide" evidence="1">
    <location>
        <begin position="1"/>
        <end position="22"/>
    </location>
</feature>
<accession>A0A087UFW4</accession>